<dbReference type="Proteomes" id="UP000694501">
    <property type="component" value="Unassembled WGS sequence"/>
</dbReference>
<keyword evidence="4" id="KW-1185">Reference proteome</keyword>
<feature type="transmembrane region" description="Helical" evidence="1">
    <location>
        <begin position="168"/>
        <end position="190"/>
    </location>
</feature>
<evidence type="ECO:0000259" key="2">
    <source>
        <dbReference type="Pfam" id="PF23866"/>
    </source>
</evidence>
<keyword evidence="1" id="KW-0812">Transmembrane</keyword>
<dbReference type="EMBL" id="JAELVF020000004">
    <property type="protein sequence ID" value="MBU7600740.1"/>
    <property type="molecule type" value="Genomic_DNA"/>
</dbReference>
<feature type="transmembrane region" description="Helical" evidence="1">
    <location>
        <begin position="101"/>
        <end position="119"/>
    </location>
</feature>
<feature type="domain" description="DUF7224" evidence="2">
    <location>
        <begin position="244"/>
        <end position="388"/>
    </location>
</feature>
<sequence>MGYFYAAQTTQSATGFGGDAVAGGARAAVIVSGVLAALAAWEAGRCRAGLLWSLAPARGRYRIAFDALRPVLVLALIVDVVAFLSAALMVNASPRAADLPVIGFAVALQTALIILGFGVGCVLSRIIAVPTVLIGVTLWLAIPATLETPWVRYLTGVLSAALTFTDDLAPSVLLAPLVLAAGVVAAVLLGSVPVRSRLLRAGVALCCVVAGAVPAQAMVADAGYEAPTVPRTGAQTCDEGAPRICVPEEFADALPQLRAAANKALPNLAEAGVDVPGAVAYVSQDARLEPGDWRMHLERPVSDLRAFNAVATAVIPAFRECPDLPDDHGHPSPGPLAAWLRVSAGMDERDASGVGTVRARREAERVRGLDRVEQRRWFDVQLRALRSCDPKAHAEALP</sequence>
<protein>
    <recommendedName>
        <fullName evidence="2">DUF7224 domain-containing protein</fullName>
    </recommendedName>
</protein>
<keyword evidence="1" id="KW-1133">Transmembrane helix</keyword>
<feature type="transmembrane region" description="Helical" evidence="1">
    <location>
        <begin position="67"/>
        <end position="89"/>
    </location>
</feature>
<evidence type="ECO:0000313" key="3">
    <source>
        <dbReference type="EMBL" id="MBU7600740.1"/>
    </source>
</evidence>
<dbReference type="AlphaFoldDB" id="A0A949N441"/>
<evidence type="ECO:0000256" key="1">
    <source>
        <dbReference type="SAM" id="Phobius"/>
    </source>
</evidence>
<feature type="transmembrane region" description="Helical" evidence="1">
    <location>
        <begin position="20"/>
        <end position="41"/>
    </location>
</feature>
<evidence type="ECO:0000313" key="4">
    <source>
        <dbReference type="Proteomes" id="UP000694501"/>
    </source>
</evidence>
<dbReference type="InterPro" id="IPR055648">
    <property type="entry name" value="DUF7224"/>
</dbReference>
<dbReference type="Pfam" id="PF23866">
    <property type="entry name" value="DUF7224"/>
    <property type="match status" value="1"/>
</dbReference>
<reference evidence="3" key="1">
    <citation type="submission" date="2021-06" db="EMBL/GenBank/DDBJ databases">
        <title>Sequencing of actinobacteria type strains.</title>
        <authorList>
            <person name="Nguyen G.-S."/>
            <person name="Wentzel A."/>
        </authorList>
    </citation>
    <scope>NUCLEOTIDE SEQUENCE</scope>
    <source>
        <strain evidence="3">P38-E01</strain>
    </source>
</reference>
<comment type="caution">
    <text evidence="3">The sequence shown here is derived from an EMBL/GenBank/DDBJ whole genome shotgun (WGS) entry which is preliminary data.</text>
</comment>
<dbReference type="RefSeq" id="WP_211040870.1">
    <property type="nucleotide sequence ID" value="NZ_JAELVF020000004.1"/>
</dbReference>
<keyword evidence="1" id="KW-0472">Membrane</keyword>
<feature type="transmembrane region" description="Helical" evidence="1">
    <location>
        <begin position="126"/>
        <end position="146"/>
    </location>
</feature>
<organism evidence="3 4">
    <name type="scientific">Streptomyces tardus</name>
    <dbReference type="NCBI Taxonomy" id="2780544"/>
    <lineage>
        <taxon>Bacteria</taxon>
        <taxon>Bacillati</taxon>
        <taxon>Actinomycetota</taxon>
        <taxon>Actinomycetes</taxon>
        <taxon>Kitasatosporales</taxon>
        <taxon>Streptomycetaceae</taxon>
        <taxon>Streptomyces</taxon>
    </lineage>
</organism>
<proteinExistence type="predicted"/>
<name>A0A949N441_9ACTN</name>
<gene>
    <name evidence="3" type="ORF">JGS22_024710</name>
</gene>
<accession>A0A949N441</accession>